<reference evidence="2 3" key="1">
    <citation type="submission" date="2020-08" db="EMBL/GenBank/DDBJ databases">
        <title>Genome public.</title>
        <authorList>
            <person name="Liu C."/>
            <person name="Sun Q."/>
        </authorList>
    </citation>
    <scope>NUCLEOTIDE SEQUENCE [LARGE SCALE GENOMIC DNA]</scope>
    <source>
        <strain evidence="2 3">BX2</strain>
    </source>
</reference>
<dbReference type="Pfam" id="PF13149">
    <property type="entry name" value="Mfa_like_1"/>
    <property type="match status" value="1"/>
</dbReference>
<sequence>MRKRITINKSVVLAVCWLAVTGFGCSDEMVLTSSGHEGEPVNVQASIDGFGGVLTESGSKTVAADNGYDRSTFVDNDKIRITKKYGEVADNPIEYTLSGTTWTPPSGKALTLQAGAIYQAVYPTNYTSIQASQKDAPNYLKSNLLQTDMTASTGNEVINFTFKHVNTKLTLIFKPAEGGPAFSGDFSIQVQATGLRTGNSTQEIVTLYRPDNSAYTWHGIVYPKGAATNITVSVTYNDVTYRTTLNDCGLAVNTQYEYTLTIQNNILVPVGSEIKPWTPEQAHTGTLTDPT</sequence>
<evidence type="ECO:0000256" key="1">
    <source>
        <dbReference type="SAM" id="SignalP"/>
    </source>
</evidence>
<dbReference type="InterPro" id="IPR025049">
    <property type="entry name" value="Mfa-like_1"/>
</dbReference>
<gene>
    <name evidence="2" type="ORF">H8S77_26395</name>
</gene>
<dbReference type="EMBL" id="JACOOI010000055">
    <property type="protein sequence ID" value="MBC5646398.1"/>
    <property type="molecule type" value="Genomic_DNA"/>
</dbReference>
<feature type="chain" id="PRO_5045242791" evidence="1">
    <location>
        <begin position="27"/>
        <end position="291"/>
    </location>
</feature>
<dbReference type="PROSITE" id="PS51257">
    <property type="entry name" value="PROKAR_LIPOPROTEIN"/>
    <property type="match status" value="1"/>
</dbReference>
<keyword evidence="1" id="KW-0732">Signal</keyword>
<evidence type="ECO:0000313" key="3">
    <source>
        <dbReference type="Proteomes" id="UP000644010"/>
    </source>
</evidence>
<dbReference type="CDD" id="cd13121">
    <property type="entry name" value="BF2867_like_C"/>
    <property type="match status" value="1"/>
</dbReference>
<accession>A0ABR7E9D0</accession>
<feature type="signal peptide" evidence="1">
    <location>
        <begin position="1"/>
        <end position="26"/>
    </location>
</feature>
<keyword evidence="3" id="KW-1185">Reference proteome</keyword>
<name>A0ABR7E9D0_9BACT</name>
<proteinExistence type="predicted"/>
<evidence type="ECO:0000313" key="2">
    <source>
        <dbReference type="EMBL" id="MBC5646398.1"/>
    </source>
</evidence>
<dbReference type="Proteomes" id="UP000644010">
    <property type="component" value="Unassembled WGS sequence"/>
</dbReference>
<dbReference type="RefSeq" id="WP_186961872.1">
    <property type="nucleotide sequence ID" value="NZ_JACOOI010000055.1"/>
</dbReference>
<organism evidence="2 3">
    <name type="scientific">Parabacteroides segnis</name>
    <dbReference type="NCBI Taxonomy" id="2763058"/>
    <lineage>
        <taxon>Bacteria</taxon>
        <taxon>Pseudomonadati</taxon>
        <taxon>Bacteroidota</taxon>
        <taxon>Bacteroidia</taxon>
        <taxon>Bacteroidales</taxon>
        <taxon>Tannerellaceae</taxon>
        <taxon>Parabacteroides</taxon>
    </lineage>
</organism>
<protein>
    <submittedName>
        <fullName evidence="2">Fimbrillin family protein</fullName>
    </submittedName>
</protein>
<comment type="caution">
    <text evidence="2">The sequence shown here is derived from an EMBL/GenBank/DDBJ whole genome shotgun (WGS) entry which is preliminary data.</text>
</comment>
<dbReference type="Gene3D" id="2.60.40.2630">
    <property type="match status" value="1"/>
</dbReference>